<dbReference type="PROSITE" id="PS50109">
    <property type="entry name" value="HIS_KIN"/>
    <property type="match status" value="1"/>
</dbReference>
<evidence type="ECO:0000256" key="6">
    <source>
        <dbReference type="ARBA" id="ARBA00022777"/>
    </source>
</evidence>
<dbReference type="SMART" id="SM00387">
    <property type="entry name" value="HATPase_c"/>
    <property type="match status" value="1"/>
</dbReference>
<dbReference type="AlphaFoldDB" id="A0A151AQS9"/>
<dbReference type="STRING" id="1121305.CLCOL_06320"/>
<evidence type="ECO:0000256" key="2">
    <source>
        <dbReference type="ARBA" id="ARBA00012438"/>
    </source>
</evidence>
<dbReference type="InterPro" id="IPR003594">
    <property type="entry name" value="HATPase_dom"/>
</dbReference>
<dbReference type="Gene3D" id="3.30.565.10">
    <property type="entry name" value="Histidine kinase-like ATPase, C-terminal domain"/>
    <property type="match status" value="1"/>
</dbReference>
<dbReference type="Gene3D" id="3.30.450.20">
    <property type="entry name" value="PAS domain"/>
    <property type="match status" value="1"/>
</dbReference>
<dbReference type="InterPro" id="IPR036097">
    <property type="entry name" value="HisK_dim/P_sf"/>
</dbReference>
<keyword evidence="6 10" id="KW-0418">Kinase</keyword>
<dbReference type="Proteomes" id="UP000075374">
    <property type="component" value="Unassembled WGS sequence"/>
</dbReference>
<keyword evidence="5" id="KW-0547">Nucleotide-binding</keyword>
<dbReference type="InterPro" id="IPR036890">
    <property type="entry name" value="HATPase_C_sf"/>
</dbReference>
<dbReference type="PATRIC" id="fig|1121305.3.peg.638"/>
<dbReference type="Gene3D" id="1.10.287.130">
    <property type="match status" value="1"/>
</dbReference>
<dbReference type="Pfam" id="PF02518">
    <property type="entry name" value="HATPase_c"/>
    <property type="match status" value="1"/>
</dbReference>
<keyword evidence="4 10" id="KW-0808">Transferase</keyword>
<keyword evidence="3" id="KW-0597">Phosphoprotein</keyword>
<dbReference type="Pfam" id="PF00512">
    <property type="entry name" value="HisKA"/>
    <property type="match status" value="1"/>
</dbReference>
<evidence type="ECO:0000313" key="11">
    <source>
        <dbReference type="Proteomes" id="UP000075374"/>
    </source>
</evidence>
<dbReference type="CDD" id="cd00082">
    <property type="entry name" value="HisKA"/>
    <property type="match status" value="1"/>
</dbReference>
<dbReference type="InterPro" id="IPR050736">
    <property type="entry name" value="Sensor_HK_Regulatory"/>
</dbReference>
<evidence type="ECO:0000256" key="5">
    <source>
        <dbReference type="ARBA" id="ARBA00022741"/>
    </source>
</evidence>
<reference evidence="10 11" key="1">
    <citation type="submission" date="2016-02" db="EMBL/GenBank/DDBJ databases">
        <title>Genome sequence of Clostridium colicanis DSM 13634.</title>
        <authorList>
            <person name="Poehlein A."/>
            <person name="Daniel R."/>
        </authorList>
    </citation>
    <scope>NUCLEOTIDE SEQUENCE [LARGE SCALE GENOMIC DNA]</scope>
    <source>
        <strain evidence="10 11">DSM 13634</strain>
    </source>
</reference>
<protein>
    <recommendedName>
        <fullName evidence="2">histidine kinase</fullName>
        <ecNumber evidence="2">2.7.13.3</ecNumber>
    </recommendedName>
</protein>
<accession>A0A151AQS9</accession>
<dbReference type="SMART" id="SM00388">
    <property type="entry name" value="HisKA"/>
    <property type="match status" value="1"/>
</dbReference>
<gene>
    <name evidence="10" type="primary">todS_1</name>
    <name evidence="10" type="ORF">CLCOL_06320</name>
</gene>
<dbReference type="RefSeq" id="WP_061857552.1">
    <property type="nucleotide sequence ID" value="NZ_LTBB01000002.1"/>
</dbReference>
<keyword evidence="8" id="KW-0902">Two-component regulatory system</keyword>
<dbReference type="InterPro" id="IPR003661">
    <property type="entry name" value="HisK_dim/P_dom"/>
</dbReference>
<organism evidence="10 11">
    <name type="scientific">Clostridium colicanis DSM 13634</name>
    <dbReference type="NCBI Taxonomy" id="1121305"/>
    <lineage>
        <taxon>Bacteria</taxon>
        <taxon>Bacillati</taxon>
        <taxon>Bacillota</taxon>
        <taxon>Clostridia</taxon>
        <taxon>Eubacteriales</taxon>
        <taxon>Clostridiaceae</taxon>
        <taxon>Clostridium</taxon>
    </lineage>
</organism>
<dbReference type="InterPro" id="IPR035965">
    <property type="entry name" value="PAS-like_dom_sf"/>
</dbReference>
<evidence type="ECO:0000256" key="4">
    <source>
        <dbReference type="ARBA" id="ARBA00022679"/>
    </source>
</evidence>
<dbReference type="CDD" id="cd16922">
    <property type="entry name" value="HATPase_EvgS-ArcB-TorS-like"/>
    <property type="match status" value="1"/>
</dbReference>
<dbReference type="EC" id="2.7.13.3" evidence="2"/>
<sequence>MYEIYDELPFGVIIFSGLDLSIQYINSAFLKIFEFQDEELEKSMENNSSFNRIKNILKGCFENKVSKKLRKVNIVPGKYLDFFINAKEETLEIYTYDVTDYINEENKIKAERDKFLNIWSETKTKCDILERLRIKEKEYILHLKNVIHNMSEGLIVFDSYGNLDFYNRSVFDMGNLTLNQIENVQDFFKYIDENNFQDTKKSLQELYNTHSLNLNPIHNFIIKLRDKLKNDFKYIELNWNLVLDENKRVVNTIITMKDVTELKNNEIKLEIQTKELEKMSKSKDEFFNMISHELRTPLTIIQSSVQLANDIYRKEISSNIEKILSKVNQNCRILLKLINNILDISKAEAGFLNIDNSFFDVVSVTENLIDSANFYAKSKGVNLIFDTTKEEAVVNLDKDKYEKIILNLLSNAIKFTPKGKSVMITTIIEENYIKVKVKDEGIGIPKEKLENIFDRFVQVPNPLSNNSQGTGLGLSLVKKFVELMKGDIKVKSKLGEGTEFIVIFNVKHKNWQNERCPYRQESNINNKVDLEFSDIN</sequence>
<dbReference type="PRINTS" id="PR00344">
    <property type="entry name" value="BCTRLSENSOR"/>
</dbReference>
<evidence type="ECO:0000259" key="9">
    <source>
        <dbReference type="PROSITE" id="PS50109"/>
    </source>
</evidence>
<dbReference type="EMBL" id="LTBB01000002">
    <property type="protein sequence ID" value="KYH29994.1"/>
    <property type="molecule type" value="Genomic_DNA"/>
</dbReference>
<evidence type="ECO:0000256" key="1">
    <source>
        <dbReference type="ARBA" id="ARBA00000085"/>
    </source>
</evidence>
<dbReference type="SUPFAM" id="SSF47384">
    <property type="entry name" value="Homodimeric domain of signal transducing histidine kinase"/>
    <property type="match status" value="1"/>
</dbReference>
<evidence type="ECO:0000256" key="8">
    <source>
        <dbReference type="ARBA" id="ARBA00023012"/>
    </source>
</evidence>
<dbReference type="PANTHER" id="PTHR43711">
    <property type="entry name" value="TWO-COMPONENT HISTIDINE KINASE"/>
    <property type="match status" value="1"/>
</dbReference>
<dbReference type="InterPro" id="IPR004358">
    <property type="entry name" value="Sig_transdc_His_kin-like_C"/>
</dbReference>
<keyword evidence="7" id="KW-0067">ATP-binding</keyword>
<keyword evidence="11" id="KW-1185">Reference proteome</keyword>
<dbReference type="GO" id="GO:0005524">
    <property type="term" value="F:ATP binding"/>
    <property type="evidence" value="ECO:0007669"/>
    <property type="project" value="UniProtKB-KW"/>
</dbReference>
<name>A0A151AQS9_9CLOT</name>
<dbReference type="FunFam" id="3.30.565.10:FF:000037">
    <property type="entry name" value="Hybrid sensor histidine kinase/response regulator"/>
    <property type="match status" value="1"/>
</dbReference>
<dbReference type="GO" id="GO:0000155">
    <property type="term" value="F:phosphorelay sensor kinase activity"/>
    <property type="evidence" value="ECO:0007669"/>
    <property type="project" value="InterPro"/>
</dbReference>
<feature type="domain" description="Histidine kinase" evidence="9">
    <location>
        <begin position="289"/>
        <end position="508"/>
    </location>
</feature>
<comment type="caution">
    <text evidence="10">The sequence shown here is derived from an EMBL/GenBank/DDBJ whole genome shotgun (WGS) entry which is preliminary data.</text>
</comment>
<evidence type="ECO:0000313" key="10">
    <source>
        <dbReference type="EMBL" id="KYH29994.1"/>
    </source>
</evidence>
<dbReference type="InterPro" id="IPR005467">
    <property type="entry name" value="His_kinase_dom"/>
</dbReference>
<dbReference type="SUPFAM" id="SSF55785">
    <property type="entry name" value="PYP-like sensor domain (PAS domain)"/>
    <property type="match status" value="1"/>
</dbReference>
<dbReference type="SUPFAM" id="SSF55874">
    <property type="entry name" value="ATPase domain of HSP90 chaperone/DNA topoisomerase II/histidine kinase"/>
    <property type="match status" value="1"/>
</dbReference>
<evidence type="ECO:0000256" key="7">
    <source>
        <dbReference type="ARBA" id="ARBA00022840"/>
    </source>
</evidence>
<proteinExistence type="predicted"/>
<evidence type="ECO:0000256" key="3">
    <source>
        <dbReference type="ARBA" id="ARBA00022553"/>
    </source>
</evidence>
<dbReference type="PANTHER" id="PTHR43711:SF26">
    <property type="entry name" value="SENSOR HISTIDINE KINASE RCSC"/>
    <property type="match status" value="1"/>
</dbReference>
<comment type="catalytic activity">
    <reaction evidence="1">
        <text>ATP + protein L-histidine = ADP + protein N-phospho-L-histidine.</text>
        <dbReference type="EC" id="2.7.13.3"/>
    </reaction>
</comment>